<organism evidence="2">
    <name type="scientific">Oryza brachyantha</name>
    <name type="common">malo sina</name>
    <dbReference type="NCBI Taxonomy" id="4533"/>
    <lineage>
        <taxon>Eukaryota</taxon>
        <taxon>Viridiplantae</taxon>
        <taxon>Streptophyta</taxon>
        <taxon>Embryophyta</taxon>
        <taxon>Tracheophyta</taxon>
        <taxon>Spermatophyta</taxon>
        <taxon>Magnoliopsida</taxon>
        <taxon>Liliopsida</taxon>
        <taxon>Poales</taxon>
        <taxon>Poaceae</taxon>
        <taxon>BOP clade</taxon>
        <taxon>Oryzoideae</taxon>
        <taxon>Oryzeae</taxon>
        <taxon>Oryzinae</taxon>
        <taxon>Oryza</taxon>
    </lineage>
</organism>
<evidence type="ECO:0000313" key="3">
    <source>
        <dbReference type="Proteomes" id="UP000006038"/>
    </source>
</evidence>
<feature type="transmembrane region" description="Helical" evidence="1">
    <location>
        <begin position="20"/>
        <end position="40"/>
    </location>
</feature>
<name>J3KTY3_ORYBR</name>
<keyword evidence="1" id="KW-1133">Transmembrane helix</keyword>
<keyword evidence="1" id="KW-0812">Transmembrane</keyword>
<evidence type="ECO:0008006" key="4">
    <source>
        <dbReference type="Google" id="ProtNLM"/>
    </source>
</evidence>
<dbReference type="Gramene" id="OB0037G10160.1">
    <property type="protein sequence ID" value="OB0037G10160.1"/>
    <property type="gene ID" value="OB0037G10160"/>
</dbReference>
<dbReference type="EnsemblPlants" id="OB0037G10160.1">
    <property type="protein sequence ID" value="OB0037G10160.1"/>
    <property type="gene ID" value="OB0037G10160"/>
</dbReference>
<evidence type="ECO:0000256" key="1">
    <source>
        <dbReference type="SAM" id="Phobius"/>
    </source>
</evidence>
<protein>
    <recommendedName>
        <fullName evidence="4">WAT1-related protein</fullName>
    </recommendedName>
</protein>
<keyword evidence="3" id="KW-1185">Reference proteome</keyword>
<sequence length="118" mass="13389">MAETMKTTTERRRKPWMAEWVLLPTSMVVVQLFTIGALILAKLSFNVGMAPFVLLAYRNLAGAIVVLPFGLWLERNYVFFMKKRPIGPAFYQSMVTNRVMLGMSSGEYKLLAKEAIPI</sequence>
<feature type="transmembrane region" description="Helical" evidence="1">
    <location>
        <begin position="52"/>
        <end position="73"/>
    </location>
</feature>
<dbReference type="Proteomes" id="UP000006038">
    <property type="component" value="Unassembled WGS sequence"/>
</dbReference>
<proteinExistence type="predicted"/>
<evidence type="ECO:0000313" key="2">
    <source>
        <dbReference type="EnsemblPlants" id="OB0037G10160.1"/>
    </source>
</evidence>
<accession>J3KTY3</accession>
<keyword evidence="1" id="KW-0472">Membrane</keyword>
<dbReference type="AlphaFoldDB" id="J3KTY3"/>
<reference evidence="2" key="1">
    <citation type="submission" date="2015-06" db="UniProtKB">
        <authorList>
            <consortium name="EnsemblPlants"/>
        </authorList>
    </citation>
    <scope>IDENTIFICATION</scope>
</reference>
<dbReference type="HOGENOM" id="CLU_2076737_0_0_1"/>